<accession>A0A066TZI0</accession>
<sequence length="169" mass="17712">MPEPNTPEPLPAELRALAADAEALAARTAEVAARLQTAPDGHLQRLARPIAKATHDLSDYTAEISRTAEDLARVRVARDPALCDVPWGVCPAHGVTLHSSGGRAWCTDPGCAGAWDYDRLHTPCAEPVAAVVTDQDGVTARLCAAHARDASDRLAGCTVSRLGHHGSGD</sequence>
<dbReference type="AlphaFoldDB" id="A0A066TZI0"/>
<dbReference type="RefSeq" id="WP_043782819.1">
    <property type="nucleotide sequence ID" value="NZ_JMQI01000044.1"/>
</dbReference>
<dbReference type="OrthoDB" id="4551289at2"/>
<evidence type="ECO:0000313" key="2">
    <source>
        <dbReference type="Proteomes" id="UP000027345"/>
    </source>
</evidence>
<dbReference type="eggNOG" id="ENOG50337NE">
    <property type="taxonomic scope" value="Bacteria"/>
</dbReference>
<gene>
    <name evidence="1" type="ORF">DV20_21310</name>
</gene>
<dbReference type="Proteomes" id="UP000027345">
    <property type="component" value="Unassembled WGS sequence"/>
</dbReference>
<proteinExistence type="predicted"/>
<protein>
    <submittedName>
        <fullName evidence="1">Uncharacterized protein</fullName>
    </submittedName>
</protein>
<organism evidence="1 2">
    <name type="scientific">Amycolatopsis rifamycinica</name>
    <dbReference type="NCBI Taxonomy" id="287986"/>
    <lineage>
        <taxon>Bacteria</taxon>
        <taxon>Bacillati</taxon>
        <taxon>Actinomycetota</taxon>
        <taxon>Actinomycetes</taxon>
        <taxon>Pseudonocardiales</taxon>
        <taxon>Pseudonocardiaceae</taxon>
        <taxon>Amycolatopsis</taxon>
    </lineage>
</organism>
<name>A0A066TZI0_9PSEU</name>
<dbReference type="EMBL" id="JMQI01000044">
    <property type="protein sequence ID" value="KDN20225.1"/>
    <property type="molecule type" value="Genomic_DNA"/>
</dbReference>
<evidence type="ECO:0000313" key="1">
    <source>
        <dbReference type="EMBL" id="KDN20225.1"/>
    </source>
</evidence>
<comment type="caution">
    <text evidence="1">The sequence shown here is derived from an EMBL/GenBank/DDBJ whole genome shotgun (WGS) entry which is preliminary data.</text>
</comment>
<keyword evidence="2" id="KW-1185">Reference proteome</keyword>
<reference evidence="1 2" key="1">
    <citation type="submission" date="2014-05" db="EMBL/GenBank/DDBJ databases">
        <title>Draft genome sequence of Amycolatopsis rifamycinica DSM 46095.</title>
        <authorList>
            <person name="Lal R."/>
            <person name="Saxena A."/>
            <person name="Kumari R."/>
            <person name="Mukherjee U."/>
            <person name="Singh P."/>
            <person name="Sangwan N."/>
            <person name="Mahato N.K."/>
        </authorList>
    </citation>
    <scope>NUCLEOTIDE SEQUENCE [LARGE SCALE GENOMIC DNA]</scope>
    <source>
        <strain evidence="1 2">DSM 46095</strain>
    </source>
</reference>